<evidence type="ECO:0000313" key="1">
    <source>
        <dbReference type="EMBL" id="MBP1890098.1"/>
    </source>
</evidence>
<keyword evidence="2" id="KW-1185">Reference proteome</keyword>
<organism evidence="1 2">
    <name type="scientific">Clostridium moniliforme</name>
    <dbReference type="NCBI Taxonomy" id="39489"/>
    <lineage>
        <taxon>Bacteria</taxon>
        <taxon>Bacillati</taxon>
        <taxon>Bacillota</taxon>
        <taxon>Clostridia</taxon>
        <taxon>Eubacteriales</taxon>
        <taxon>Clostridiaceae</taxon>
        <taxon>Clostridium</taxon>
    </lineage>
</organism>
<evidence type="ECO:0000313" key="2">
    <source>
        <dbReference type="Proteomes" id="UP000783390"/>
    </source>
</evidence>
<dbReference type="EMBL" id="JAGGJZ010000004">
    <property type="protein sequence ID" value="MBP1890098.1"/>
    <property type="molecule type" value="Genomic_DNA"/>
</dbReference>
<gene>
    <name evidence="1" type="ORF">J2Z53_001682</name>
</gene>
<dbReference type="RefSeq" id="WP_209797023.1">
    <property type="nucleotide sequence ID" value="NZ_JAGGJZ010000004.1"/>
</dbReference>
<dbReference type="Proteomes" id="UP000783390">
    <property type="component" value="Unassembled WGS sequence"/>
</dbReference>
<protein>
    <submittedName>
        <fullName evidence="1">Uncharacterized protein</fullName>
    </submittedName>
</protein>
<name>A0ABS4F1H2_9CLOT</name>
<sequence length="224" mass="26274">MKDNYNSFEFWTSNVNEHNNIRGHVFAKNLPTSKSVYVHSLIFSNKNGIENVYSYFPNIKALLGYIQHSFLQKAFYNWAYGTQELIMKIPPKPTADLINSIFSDNKIDKDELKLMKKQYGILNNLWDKDDDEIIRTLIRFCREFNKIWVGDNTRFLYIKIFKSAKELGEFVAESIEMTNKEQNFKDDIGVSIQDWRKLCSEVGTNNDVSKAFRKILLNKLSKTL</sequence>
<comment type="caution">
    <text evidence="1">The sequence shown here is derived from an EMBL/GenBank/DDBJ whole genome shotgun (WGS) entry which is preliminary data.</text>
</comment>
<proteinExistence type="predicted"/>
<reference evidence="1 2" key="1">
    <citation type="submission" date="2021-03" db="EMBL/GenBank/DDBJ databases">
        <title>Genomic Encyclopedia of Type Strains, Phase IV (KMG-IV): sequencing the most valuable type-strain genomes for metagenomic binning, comparative biology and taxonomic classification.</title>
        <authorList>
            <person name="Goeker M."/>
        </authorList>
    </citation>
    <scope>NUCLEOTIDE SEQUENCE [LARGE SCALE GENOMIC DNA]</scope>
    <source>
        <strain evidence="1 2">DSM 3984</strain>
    </source>
</reference>
<accession>A0ABS4F1H2</accession>